<feature type="domain" description="Lcl C-terminal" evidence="1">
    <location>
        <begin position="70"/>
        <end position="200"/>
    </location>
</feature>
<proteinExistence type="predicted"/>
<dbReference type="EMBL" id="UINC01026935">
    <property type="protein sequence ID" value="SVB05282.1"/>
    <property type="molecule type" value="Genomic_DNA"/>
</dbReference>
<evidence type="ECO:0000313" key="2">
    <source>
        <dbReference type="EMBL" id="SVB05282.1"/>
    </source>
</evidence>
<dbReference type="AlphaFoldDB" id="A0A382AW46"/>
<reference evidence="2" key="1">
    <citation type="submission" date="2018-05" db="EMBL/GenBank/DDBJ databases">
        <authorList>
            <person name="Lanie J.A."/>
            <person name="Ng W.-L."/>
            <person name="Kazmierczak K.M."/>
            <person name="Andrzejewski T.M."/>
            <person name="Davidsen T.M."/>
            <person name="Wayne K.J."/>
            <person name="Tettelin H."/>
            <person name="Glass J.I."/>
            <person name="Rusch D."/>
            <person name="Podicherti R."/>
            <person name="Tsui H.-C.T."/>
            <person name="Winkler M.E."/>
        </authorList>
    </citation>
    <scope>NUCLEOTIDE SEQUENCE</scope>
</reference>
<gene>
    <name evidence="2" type="ORF">METZ01_LOCUS158136</name>
</gene>
<evidence type="ECO:0000259" key="1">
    <source>
        <dbReference type="Pfam" id="PF07603"/>
    </source>
</evidence>
<organism evidence="2">
    <name type="scientific">marine metagenome</name>
    <dbReference type="NCBI Taxonomy" id="408172"/>
    <lineage>
        <taxon>unclassified sequences</taxon>
        <taxon>metagenomes</taxon>
        <taxon>ecological metagenomes</taxon>
    </lineage>
</organism>
<dbReference type="Pfam" id="PF07603">
    <property type="entry name" value="Lcl_C"/>
    <property type="match status" value="1"/>
</dbReference>
<sequence>MKKKPMKRYTFGLEVFPRVFWLFILINGIANAGEKKSFNPYVHDKPFEAEAYKVPPPPKSHLSLQDNGDGTITDPDAGLMWAKADSHADLKKCLNWHDSKVYVKNLTTGSYNDWRLPTLDELSNLHDNTKENLNSMDHDPKYPLGLDEKFSNGSAYWSWSSDYHQTNLTDCCTRIFYFVTGMSFTRRLSECAKGGVRAVRSIKD</sequence>
<accession>A0A382AW46</accession>
<dbReference type="InterPro" id="IPR011460">
    <property type="entry name" value="Lcl_C"/>
</dbReference>
<name>A0A382AW46_9ZZZZ</name>
<protein>
    <recommendedName>
        <fullName evidence="1">Lcl C-terminal domain-containing protein</fullName>
    </recommendedName>
</protein>